<accession>A0AAD8T379</accession>
<feature type="coiled-coil region" evidence="2">
    <location>
        <begin position="43"/>
        <end position="72"/>
    </location>
</feature>
<feature type="compositionally biased region" description="Basic and acidic residues" evidence="3">
    <location>
        <begin position="347"/>
        <end position="356"/>
    </location>
</feature>
<dbReference type="Pfam" id="PF14223">
    <property type="entry name" value="Retrotran_gag_2"/>
    <property type="match status" value="1"/>
</dbReference>
<organism evidence="5 6">
    <name type="scientific">Lolium multiflorum</name>
    <name type="common">Italian ryegrass</name>
    <name type="synonym">Lolium perenne subsp. multiflorum</name>
    <dbReference type="NCBI Taxonomy" id="4521"/>
    <lineage>
        <taxon>Eukaryota</taxon>
        <taxon>Viridiplantae</taxon>
        <taxon>Streptophyta</taxon>
        <taxon>Embryophyta</taxon>
        <taxon>Tracheophyta</taxon>
        <taxon>Spermatophyta</taxon>
        <taxon>Magnoliopsida</taxon>
        <taxon>Liliopsida</taxon>
        <taxon>Poales</taxon>
        <taxon>Poaceae</taxon>
        <taxon>BOP clade</taxon>
        <taxon>Pooideae</taxon>
        <taxon>Poodae</taxon>
        <taxon>Poeae</taxon>
        <taxon>Poeae Chloroplast Group 2 (Poeae type)</taxon>
        <taxon>Loliodinae</taxon>
        <taxon>Loliinae</taxon>
        <taxon>Lolium</taxon>
    </lineage>
</organism>
<evidence type="ECO:0000256" key="2">
    <source>
        <dbReference type="SAM" id="Coils"/>
    </source>
</evidence>
<reference evidence="5" key="1">
    <citation type="submission" date="2023-07" db="EMBL/GenBank/DDBJ databases">
        <title>A chromosome-level genome assembly of Lolium multiflorum.</title>
        <authorList>
            <person name="Chen Y."/>
            <person name="Copetti D."/>
            <person name="Kolliker R."/>
            <person name="Studer B."/>
        </authorList>
    </citation>
    <scope>NUCLEOTIDE SEQUENCE</scope>
    <source>
        <strain evidence="5">02402/16</strain>
        <tissue evidence="5">Leaf</tissue>
    </source>
</reference>
<keyword evidence="2" id="KW-0175">Coiled coil</keyword>
<dbReference type="Pfam" id="PF00098">
    <property type="entry name" value="zf-CCHC"/>
    <property type="match status" value="1"/>
</dbReference>
<dbReference type="AlphaFoldDB" id="A0AAD8T379"/>
<feature type="compositionally biased region" description="Low complexity" evidence="3">
    <location>
        <begin position="81"/>
        <end position="106"/>
    </location>
</feature>
<keyword evidence="1" id="KW-0863">Zinc-finger</keyword>
<evidence type="ECO:0000256" key="1">
    <source>
        <dbReference type="PROSITE-ProRule" id="PRU00047"/>
    </source>
</evidence>
<evidence type="ECO:0000259" key="4">
    <source>
        <dbReference type="PROSITE" id="PS50158"/>
    </source>
</evidence>
<dbReference type="GO" id="GO:0003676">
    <property type="term" value="F:nucleic acid binding"/>
    <property type="evidence" value="ECO:0007669"/>
    <property type="project" value="InterPro"/>
</dbReference>
<sequence>MSDGHSQHTATSSTRRRQEADRAVAEERERVAAAAAAAKARASRLAAAELAAARAEVEAAEAAEAARAAAAEVEVLRGSADGSVSADGSADAAAQQATQRAAQWAAEHARAPRDGAPRGGAHGGGGWDDQDRGLYGVRTVVRDVGPGVGWPTLTKTNYVEWAAIMKIRLQVRHMWEAVHDGDVDHHEDRRALDALIAAVPAEMQFSLSHKQTAKEAWDAIAAARIGSDRARKSTLQALRKEWENLAFKPGEDVDDFALRLNTLLQKMVQFGDDAYDEERAVEKLFRCVPEKYKQMARSIESLLDLSTMTIEEAIGRLKVVDTDEPQPLSGPITIDGKLLLTREQWDSCHGDMKKGESSSTPGGRKRGKPRKDAQAGVQGLADDDARGGAQGGAAGRHKPAPDDTCRNCGRLGHWARECRQPRRGQAHVAQAEEEEPALFMAHASIELPPAAPTAAALLHLDESKAHALLGDGSGNNKTGGWCLDTGATHHMTGRREFFADLDSDVRGSVKFGDASAVEIKGVGSVTFTAKTGEHWLLTGVYYIPALRNSIISLGQLDENGSSVLIEHGTLHIWDRHRRLLAKVTRGTNRLYVLDVQVAQPLCLAARREDEAWQWHERFEHPHLEALKRLSDTEMVQGLLCLDHVVQFCDVRASFRAKERLELVHKDLYGSGWLSAPTRRRTRLRGRMLDKVPVLLSLWRGCCTWSCGGLAAAYMVLVKDCC</sequence>
<dbReference type="PANTHER" id="PTHR35317">
    <property type="entry name" value="OS04G0629600 PROTEIN"/>
    <property type="match status" value="1"/>
</dbReference>
<dbReference type="InterPro" id="IPR036875">
    <property type="entry name" value="Znf_CCHC_sf"/>
</dbReference>
<keyword evidence="6" id="KW-1185">Reference proteome</keyword>
<dbReference type="InterPro" id="IPR001878">
    <property type="entry name" value="Znf_CCHC"/>
</dbReference>
<feature type="compositionally biased region" description="Basic and acidic residues" evidence="3">
    <location>
        <begin position="16"/>
        <end position="26"/>
    </location>
</feature>
<dbReference type="InterPro" id="IPR025724">
    <property type="entry name" value="GAG-pre-integrase_dom"/>
</dbReference>
<protein>
    <recommendedName>
        <fullName evidence="4">CCHC-type domain-containing protein</fullName>
    </recommendedName>
</protein>
<feature type="region of interest" description="Disordered" evidence="3">
    <location>
        <begin position="1"/>
        <end position="26"/>
    </location>
</feature>
<feature type="region of interest" description="Disordered" evidence="3">
    <location>
        <begin position="347"/>
        <end position="406"/>
    </location>
</feature>
<gene>
    <name evidence="5" type="ORF">QYE76_056804</name>
</gene>
<feature type="domain" description="CCHC-type" evidence="4">
    <location>
        <begin position="405"/>
        <end position="420"/>
    </location>
</feature>
<evidence type="ECO:0000313" key="6">
    <source>
        <dbReference type="Proteomes" id="UP001231189"/>
    </source>
</evidence>
<evidence type="ECO:0000313" key="5">
    <source>
        <dbReference type="EMBL" id="KAK1668645.1"/>
    </source>
</evidence>
<dbReference type="InterPro" id="IPR054722">
    <property type="entry name" value="PolX-like_BBD"/>
</dbReference>
<dbReference type="PROSITE" id="PS50158">
    <property type="entry name" value="ZF_CCHC"/>
    <property type="match status" value="1"/>
</dbReference>
<dbReference type="Pfam" id="PF13976">
    <property type="entry name" value="gag_pre-integrs"/>
    <property type="match status" value="1"/>
</dbReference>
<feature type="compositionally biased region" description="Basic and acidic residues" evidence="3">
    <location>
        <begin position="107"/>
        <end position="116"/>
    </location>
</feature>
<dbReference type="Pfam" id="PF22936">
    <property type="entry name" value="Pol_BBD"/>
    <property type="match status" value="1"/>
</dbReference>
<dbReference type="SUPFAM" id="SSF57756">
    <property type="entry name" value="Retrovirus zinc finger-like domains"/>
    <property type="match status" value="1"/>
</dbReference>
<comment type="caution">
    <text evidence="5">The sequence shown here is derived from an EMBL/GenBank/DDBJ whole genome shotgun (WGS) entry which is preliminary data.</text>
</comment>
<keyword evidence="1" id="KW-0479">Metal-binding</keyword>
<keyword evidence="1" id="KW-0862">Zinc</keyword>
<name>A0AAD8T379_LOLMU</name>
<dbReference type="GO" id="GO:0008270">
    <property type="term" value="F:zinc ion binding"/>
    <property type="evidence" value="ECO:0007669"/>
    <property type="project" value="UniProtKB-KW"/>
</dbReference>
<dbReference type="Proteomes" id="UP001231189">
    <property type="component" value="Unassembled WGS sequence"/>
</dbReference>
<feature type="compositionally biased region" description="Gly residues" evidence="3">
    <location>
        <begin position="117"/>
        <end position="127"/>
    </location>
</feature>
<feature type="region of interest" description="Disordered" evidence="3">
    <location>
        <begin position="81"/>
        <end position="130"/>
    </location>
</feature>
<dbReference type="EMBL" id="JAUUTY010000003">
    <property type="protein sequence ID" value="KAK1668645.1"/>
    <property type="molecule type" value="Genomic_DNA"/>
</dbReference>
<proteinExistence type="predicted"/>
<dbReference type="Gene3D" id="4.10.60.10">
    <property type="entry name" value="Zinc finger, CCHC-type"/>
    <property type="match status" value="1"/>
</dbReference>
<dbReference type="PANTHER" id="PTHR35317:SF38">
    <property type="entry name" value="RNA-DIRECTED DNA POLYMERASE"/>
    <property type="match status" value="1"/>
</dbReference>
<evidence type="ECO:0000256" key="3">
    <source>
        <dbReference type="SAM" id="MobiDB-lite"/>
    </source>
</evidence>
<dbReference type="SMART" id="SM00343">
    <property type="entry name" value="ZnF_C2HC"/>
    <property type="match status" value="1"/>
</dbReference>